<feature type="compositionally biased region" description="Polar residues" evidence="1">
    <location>
        <begin position="301"/>
        <end position="316"/>
    </location>
</feature>
<evidence type="ECO:0000313" key="2">
    <source>
        <dbReference type="EMBL" id="OCH95157.1"/>
    </source>
</evidence>
<feature type="region of interest" description="Disordered" evidence="1">
    <location>
        <begin position="567"/>
        <end position="613"/>
    </location>
</feature>
<feature type="compositionally biased region" description="Low complexity" evidence="1">
    <location>
        <begin position="454"/>
        <end position="467"/>
    </location>
</feature>
<proteinExistence type="predicted"/>
<feature type="region of interest" description="Disordered" evidence="1">
    <location>
        <begin position="446"/>
        <end position="467"/>
    </location>
</feature>
<dbReference type="OrthoDB" id="2573559at2759"/>
<feature type="region of interest" description="Disordered" evidence="1">
    <location>
        <begin position="78"/>
        <end position="102"/>
    </location>
</feature>
<evidence type="ECO:0000256" key="1">
    <source>
        <dbReference type="SAM" id="MobiDB-lite"/>
    </source>
</evidence>
<evidence type="ECO:0000313" key="3">
    <source>
        <dbReference type="Proteomes" id="UP000250043"/>
    </source>
</evidence>
<feature type="compositionally biased region" description="Basic and acidic residues" evidence="1">
    <location>
        <begin position="325"/>
        <end position="343"/>
    </location>
</feature>
<feature type="compositionally biased region" description="Basic residues" evidence="1">
    <location>
        <begin position="858"/>
        <end position="870"/>
    </location>
</feature>
<dbReference type="AlphaFoldDB" id="A0A8E2DT36"/>
<feature type="compositionally biased region" description="Basic and acidic residues" evidence="1">
    <location>
        <begin position="835"/>
        <end position="856"/>
    </location>
</feature>
<keyword evidence="3" id="KW-1185">Reference proteome</keyword>
<feature type="region of interest" description="Disordered" evidence="1">
    <location>
        <begin position="1"/>
        <end position="20"/>
    </location>
</feature>
<feature type="region of interest" description="Disordered" evidence="1">
    <location>
        <begin position="279"/>
        <end position="360"/>
    </location>
</feature>
<accession>A0A8E2DT36</accession>
<feature type="region of interest" description="Disordered" evidence="1">
    <location>
        <begin position="681"/>
        <end position="784"/>
    </location>
</feature>
<feature type="region of interest" description="Disordered" evidence="1">
    <location>
        <begin position="818"/>
        <end position="894"/>
    </location>
</feature>
<dbReference type="Proteomes" id="UP000250043">
    <property type="component" value="Unassembled WGS sequence"/>
</dbReference>
<feature type="compositionally biased region" description="Polar residues" evidence="1">
    <location>
        <begin position="1"/>
        <end position="12"/>
    </location>
</feature>
<protein>
    <submittedName>
        <fullName evidence="2">Uncharacterized protein</fullName>
    </submittedName>
</protein>
<feature type="compositionally biased region" description="Polar residues" evidence="1">
    <location>
        <begin position="594"/>
        <end position="603"/>
    </location>
</feature>
<organism evidence="2 3">
    <name type="scientific">Obba rivulosa</name>
    <dbReference type="NCBI Taxonomy" id="1052685"/>
    <lineage>
        <taxon>Eukaryota</taxon>
        <taxon>Fungi</taxon>
        <taxon>Dikarya</taxon>
        <taxon>Basidiomycota</taxon>
        <taxon>Agaricomycotina</taxon>
        <taxon>Agaricomycetes</taxon>
        <taxon>Polyporales</taxon>
        <taxon>Gelatoporiaceae</taxon>
        <taxon>Obba</taxon>
    </lineage>
</organism>
<gene>
    <name evidence="2" type="ORF">OBBRIDRAFT_823083</name>
</gene>
<sequence>MSHQPRLISSSHAEQRRFVDRGVQTDDWSLPVFHSPERTASNARTIGDIELHLSRMSMSSTRDSSPTASSENFDSAYSHAADSSNDFDDSSPQPSITATTRELRRRQIPRAWPSALAESKATSRILSLPETISVYSAKEVLEKTTLRVVSMPLAEQYTHDIRMDSLEDVSTVGDEECPRVRMRSQVTDLPHTPSPPSSPESIVFIANKTQLPEGFLRHSAQTEGPQSTYPDDQGWVTWAKSPPRPIPALHGPLSLPYARCPSGAEGTIIEEPENLPRMIWGLEPGEDSTPARGRLDPAPRSHSTPNRATVAHQTSLPPRLQMPRSRVESVKSDSRGLGNRDKVPQNSDISHERKSHVAKKEHQEVLDTILQGQDPIDLNHLLRLHAESSDYGHDYEFSGGRELSSSISNLRAYHSSDEPELDWQAIFLGHAKPRNLGLSPSVSVRSNDHAGLESRGSLTSISGLSSTASSRSPIILDSLAGHFSHAFHESAPRRMSALEIAHKYRQQQLHQQHLPTPPSSSSPIWSSNFSPYQDSLWSPELNTTSQLSRMSPASFTQQSVPLHHASEPHKISYNKPNPPNAYNTDRKSRVLGSMSGSQAQDYSSLLHRPPPRSTTGCIPDAALMSSLAEYLQVHGSRLPGVLQVVAEAEVSPAIPRPPPNTPFAALASPREKSFRPDMHLQSSLTVTPPSPTSPKPRLRSFSHQQTRSIPLTRLIQRRLSSVPEEDLSSGTEHGHSTPISSPARTRSYSSGEAKSSGVHVANTPYLYTPPSPQQQSPSMRSPFHDVLTAHGHHEEPYTGPGWASLDSGLRPAQATVRLPNASLRDDQTGPALAHGAERDDAGRRKEGAIRGRDNGRARGVRRGGRGRKGRGMSSAPASAMNGPQRVDGGMMVRS</sequence>
<feature type="compositionally biased region" description="Polar residues" evidence="1">
    <location>
        <begin position="737"/>
        <end position="753"/>
    </location>
</feature>
<name>A0A8E2DT36_9APHY</name>
<reference evidence="2 3" key="1">
    <citation type="submission" date="2016-07" db="EMBL/GenBank/DDBJ databases">
        <title>Draft genome of the white-rot fungus Obba rivulosa 3A-2.</title>
        <authorList>
            <consortium name="DOE Joint Genome Institute"/>
            <person name="Miettinen O."/>
            <person name="Riley R."/>
            <person name="Acob R."/>
            <person name="Barry K."/>
            <person name="Cullen D."/>
            <person name="De Vries R."/>
            <person name="Hainaut M."/>
            <person name="Hatakka A."/>
            <person name="Henrissat B."/>
            <person name="Hilden K."/>
            <person name="Kuo R."/>
            <person name="Labutti K."/>
            <person name="Lipzen A."/>
            <person name="Makela M.R."/>
            <person name="Sandor L."/>
            <person name="Spatafora J.W."/>
            <person name="Grigoriev I.V."/>
            <person name="Hibbett D.S."/>
        </authorList>
    </citation>
    <scope>NUCLEOTIDE SEQUENCE [LARGE SCALE GENOMIC DNA]</scope>
    <source>
        <strain evidence="2 3">3A-2</strain>
    </source>
</reference>
<feature type="region of interest" description="Disordered" evidence="1">
    <location>
        <begin position="505"/>
        <end position="525"/>
    </location>
</feature>
<dbReference type="EMBL" id="KV722338">
    <property type="protein sequence ID" value="OCH95157.1"/>
    <property type="molecule type" value="Genomic_DNA"/>
</dbReference>